<evidence type="ECO:0000256" key="7">
    <source>
        <dbReference type="PIRNR" id="PIRNR000232"/>
    </source>
</evidence>
<evidence type="ECO:0000256" key="6">
    <source>
        <dbReference type="ARBA" id="ARBA00023027"/>
    </source>
</evidence>
<evidence type="ECO:0000256" key="2">
    <source>
        <dbReference type="ARBA" id="ARBA00022630"/>
    </source>
</evidence>
<keyword evidence="5 7" id="KW-0560">Oxidoreductase</keyword>
<dbReference type="SUPFAM" id="SSF55469">
    <property type="entry name" value="FMN-dependent nitroreductase-like"/>
    <property type="match status" value="1"/>
</dbReference>
<keyword evidence="6 7" id="KW-0520">NAD</keyword>
<dbReference type="InterPro" id="IPR029479">
    <property type="entry name" value="Nitroreductase"/>
</dbReference>
<organism evidence="10 11">
    <name type="scientific">Burkholderia mayonis</name>
    <dbReference type="NCBI Taxonomy" id="1385591"/>
    <lineage>
        <taxon>Bacteria</taxon>
        <taxon>Pseudomonadati</taxon>
        <taxon>Pseudomonadota</taxon>
        <taxon>Betaproteobacteria</taxon>
        <taxon>Burkholderiales</taxon>
        <taxon>Burkholderiaceae</taxon>
        <taxon>Burkholderia</taxon>
        <taxon>pseudomallei group</taxon>
    </lineage>
</organism>
<dbReference type="CDD" id="cd02135">
    <property type="entry name" value="YdjA-like"/>
    <property type="match status" value="1"/>
</dbReference>
<feature type="binding site" description="in other chain" evidence="8">
    <location>
        <begin position="30"/>
        <end position="32"/>
    </location>
    <ligand>
        <name>FMN</name>
        <dbReference type="ChEBI" id="CHEBI:58210"/>
        <note>ligand shared between dimeric partners</note>
    </ligand>
</feature>
<dbReference type="InterPro" id="IPR000415">
    <property type="entry name" value="Nitroreductase-like"/>
</dbReference>
<dbReference type="RefSeq" id="WP_066489127.1">
    <property type="nucleotide sequence ID" value="NZ_CP013388.1"/>
</dbReference>
<evidence type="ECO:0000256" key="5">
    <source>
        <dbReference type="ARBA" id="ARBA00023002"/>
    </source>
</evidence>
<keyword evidence="3 7" id="KW-0288">FMN</keyword>
<dbReference type="PANTHER" id="PTHR43821">
    <property type="entry name" value="NAD(P)H NITROREDUCTASE YDJA-RELATED"/>
    <property type="match status" value="1"/>
</dbReference>
<dbReference type="EMBL" id="CP013388">
    <property type="protein sequence ID" value="AOJ07461.1"/>
    <property type="molecule type" value="Genomic_DNA"/>
</dbReference>
<protein>
    <recommendedName>
        <fullName evidence="7">Putative NAD(P)H nitroreductase</fullName>
        <ecNumber evidence="7">1.-.-.-</ecNumber>
    </recommendedName>
</protein>
<evidence type="ECO:0000313" key="11">
    <source>
        <dbReference type="Proteomes" id="UP000067711"/>
    </source>
</evidence>
<feature type="binding site" evidence="8">
    <location>
        <position position="59"/>
    </location>
    <ligand>
        <name>FMN</name>
        <dbReference type="ChEBI" id="CHEBI:58210"/>
        <note>ligand shared between dimeric partners</note>
    </ligand>
</feature>
<comment type="similarity">
    <text evidence="1 7">Belongs to the nitroreductase family.</text>
</comment>
<dbReference type="PANTHER" id="PTHR43821:SF1">
    <property type="entry name" value="NAD(P)H NITROREDUCTASE YDJA-RELATED"/>
    <property type="match status" value="1"/>
</dbReference>
<dbReference type="PIRSF" id="PIRSF000232">
    <property type="entry name" value="YdjA"/>
    <property type="match status" value="1"/>
</dbReference>
<evidence type="ECO:0000313" key="10">
    <source>
        <dbReference type="EMBL" id="AOJ07461.1"/>
    </source>
</evidence>
<evidence type="ECO:0000256" key="4">
    <source>
        <dbReference type="ARBA" id="ARBA00022857"/>
    </source>
</evidence>
<dbReference type="GO" id="GO:0016491">
    <property type="term" value="F:oxidoreductase activity"/>
    <property type="evidence" value="ECO:0007669"/>
    <property type="project" value="UniProtKB-UniRule"/>
</dbReference>
<name>A0A1B4FV37_9BURK</name>
<dbReference type="Gene3D" id="3.40.109.10">
    <property type="entry name" value="NADH Oxidase"/>
    <property type="match status" value="1"/>
</dbReference>
<evidence type="ECO:0000256" key="1">
    <source>
        <dbReference type="ARBA" id="ARBA00007118"/>
    </source>
</evidence>
<sequence length="209" mass="22347">MDAIATATPVRAAAVAADDPHDLLPGLLSRRSRWPLNEPAPNPRELDAIFDAALCAPDHGNLRPWRFVVVQGAARYAFGDLLVELADARAPNDPPGSHEHRRDKALAAPLIVALGAALNRTSKVPEIEQLLAVGAAAMNMLNAIHQLGYGGFWATGVDSYEPAMHDALGLGPDERLVGFLFVGTPAEPAGSTRRPNRDAHVREWLGPAR</sequence>
<keyword evidence="2 7" id="KW-0285">Flavoprotein</keyword>
<comment type="cofactor">
    <cofactor evidence="8">
        <name>FMN</name>
        <dbReference type="ChEBI" id="CHEBI:58210"/>
    </cofactor>
    <text evidence="8">Binds 1 FMN per subunit.</text>
</comment>
<proteinExistence type="inferred from homology"/>
<dbReference type="Pfam" id="PF00881">
    <property type="entry name" value="Nitroreductase"/>
    <property type="match status" value="1"/>
</dbReference>
<feature type="binding site" description="in other chain" evidence="8">
    <location>
        <begin position="153"/>
        <end position="155"/>
    </location>
    <ligand>
        <name>FMN</name>
        <dbReference type="ChEBI" id="CHEBI:58210"/>
        <note>ligand shared between dimeric partners</note>
    </ligand>
</feature>
<keyword evidence="4 7" id="KW-0521">NADP</keyword>
<dbReference type="EC" id="1.-.-.-" evidence="7"/>
<accession>A0A1B4FV37</accession>
<gene>
    <name evidence="10" type="ORF">WS71_09175</name>
</gene>
<evidence type="ECO:0000256" key="8">
    <source>
        <dbReference type="PIRSR" id="PIRSR000232-1"/>
    </source>
</evidence>
<dbReference type="AlphaFoldDB" id="A0A1B4FV37"/>
<feature type="domain" description="Nitroreductase" evidence="9">
    <location>
        <begin position="29"/>
        <end position="183"/>
    </location>
</feature>
<reference evidence="10 11" key="1">
    <citation type="submission" date="2015-12" db="EMBL/GenBank/DDBJ databases">
        <title>Diversity of Burkholderia near neighbor genomes.</title>
        <authorList>
            <person name="Sahl J."/>
            <person name="Wagner D."/>
            <person name="Keim P."/>
        </authorList>
    </citation>
    <scope>NUCLEOTIDE SEQUENCE [LARGE SCALE GENOMIC DNA]</scope>
    <source>
        <strain evidence="10 11">BDU8</strain>
    </source>
</reference>
<evidence type="ECO:0000259" key="9">
    <source>
        <dbReference type="Pfam" id="PF00881"/>
    </source>
</evidence>
<dbReference type="InterPro" id="IPR026021">
    <property type="entry name" value="YdjA-like"/>
</dbReference>
<dbReference type="Proteomes" id="UP000067711">
    <property type="component" value="Chromosome 2"/>
</dbReference>
<evidence type="ECO:0000256" key="3">
    <source>
        <dbReference type="ARBA" id="ARBA00022643"/>
    </source>
</evidence>
<dbReference type="InterPro" id="IPR052530">
    <property type="entry name" value="NAD(P)H_nitroreductase"/>
</dbReference>